<dbReference type="SUPFAM" id="SSF46906">
    <property type="entry name" value="Ribosomal protein L11, C-terminal domain"/>
    <property type="match status" value="1"/>
</dbReference>
<dbReference type="InterPro" id="IPR036796">
    <property type="entry name" value="Ribosomal_uL11_N_sf"/>
</dbReference>
<reference evidence="11" key="1">
    <citation type="submission" date="2021-04" db="EMBL/GenBank/DDBJ databases">
        <authorList>
            <person name="Cornetti L."/>
        </authorList>
    </citation>
    <scope>NUCLEOTIDE SEQUENCE</scope>
</reference>
<comment type="subunit">
    <text evidence="4">Component of the mitochondrial ribosome large subunit (39S) which comprises a 16S rRNA and about 50 distinct proteins.</text>
</comment>
<name>A0A9N6WR95_9CRUS</name>
<dbReference type="InterPro" id="IPR020783">
    <property type="entry name" value="Ribosomal_uL11_C"/>
</dbReference>
<dbReference type="InterPro" id="IPR036769">
    <property type="entry name" value="Ribosomal_uL11_C_sf"/>
</dbReference>
<evidence type="ECO:0000256" key="3">
    <source>
        <dbReference type="ARBA" id="ARBA00023274"/>
    </source>
</evidence>
<evidence type="ECO:0000256" key="4">
    <source>
        <dbReference type="ARBA" id="ARBA00038782"/>
    </source>
</evidence>
<proteinExistence type="inferred from homology"/>
<dbReference type="PANTHER" id="PTHR11661">
    <property type="entry name" value="60S RIBOSOMAL PROTEIN L12"/>
    <property type="match status" value="1"/>
</dbReference>
<dbReference type="GO" id="GO:0005762">
    <property type="term" value="C:mitochondrial large ribosomal subunit"/>
    <property type="evidence" value="ECO:0007669"/>
    <property type="project" value="TreeGrafter"/>
</dbReference>
<keyword evidence="3 7" id="KW-0687">Ribonucleoprotein</keyword>
<feature type="domain" description="Large ribosomal subunit protein uL11 N-terminal" evidence="10">
    <location>
        <begin position="16"/>
        <end position="72"/>
    </location>
</feature>
<dbReference type="PANTHER" id="PTHR11661:SF1">
    <property type="entry name" value="LARGE RIBOSOMAL SUBUNIT PROTEIN UL11M"/>
    <property type="match status" value="1"/>
</dbReference>
<gene>
    <name evidence="11" type="primary">EOG090X0I63</name>
</gene>
<dbReference type="InterPro" id="IPR006519">
    <property type="entry name" value="Ribosomal_uL11_bac-typ"/>
</dbReference>
<dbReference type="InterPro" id="IPR000911">
    <property type="entry name" value="Ribosomal_uL11"/>
</dbReference>
<dbReference type="NCBIfam" id="TIGR01632">
    <property type="entry name" value="L11_bact"/>
    <property type="match status" value="1"/>
</dbReference>
<dbReference type="GO" id="GO:0006412">
    <property type="term" value="P:translation"/>
    <property type="evidence" value="ECO:0007669"/>
    <property type="project" value="InterPro"/>
</dbReference>
<evidence type="ECO:0000256" key="1">
    <source>
        <dbReference type="ARBA" id="ARBA00010537"/>
    </source>
</evidence>
<evidence type="ECO:0000259" key="10">
    <source>
        <dbReference type="Pfam" id="PF03946"/>
    </source>
</evidence>
<dbReference type="Gene3D" id="3.30.1550.10">
    <property type="entry name" value="Ribosomal protein L11/L12, N-terminal domain"/>
    <property type="match status" value="1"/>
</dbReference>
<dbReference type="GO" id="GO:0003735">
    <property type="term" value="F:structural constituent of ribosome"/>
    <property type="evidence" value="ECO:0007669"/>
    <property type="project" value="InterPro"/>
</dbReference>
<dbReference type="AlphaFoldDB" id="A0A9N6WR95"/>
<sequence>MVKTAIKVNHGNFLETYIPAGMASAGPPLGPQLGQKNVNIPVFVKEFNERTQEYVEGVPLPCRVTVNSDRSFDLVINKPPTTFFLKQAAGIQRGAMNPWQGEVAGKVTLKHIYEIALIKQQDPNMSVLSLETICKQILGCARSAGIEVVNKLDAKEYNEFLEQRKLIVEEQLKELQAKKEAKMLRTA</sequence>
<dbReference type="GO" id="GO:0070180">
    <property type="term" value="F:large ribosomal subunit rRNA binding"/>
    <property type="evidence" value="ECO:0007669"/>
    <property type="project" value="TreeGrafter"/>
</dbReference>
<evidence type="ECO:0000256" key="2">
    <source>
        <dbReference type="ARBA" id="ARBA00022980"/>
    </source>
</evidence>
<dbReference type="SMART" id="SM00649">
    <property type="entry name" value="RL11"/>
    <property type="match status" value="1"/>
</dbReference>
<dbReference type="EMBL" id="OC978525">
    <property type="protein sequence ID" value="CAG4635180.1"/>
    <property type="molecule type" value="Genomic_DNA"/>
</dbReference>
<organism evidence="11">
    <name type="scientific">Alona affinis</name>
    <dbReference type="NCBI Taxonomy" id="381656"/>
    <lineage>
        <taxon>Eukaryota</taxon>
        <taxon>Metazoa</taxon>
        <taxon>Ecdysozoa</taxon>
        <taxon>Arthropoda</taxon>
        <taxon>Crustacea</taxon>
        <taxon>Branchiopoda</taxon>
        <taxon>Diplostraca</taxon>
        <taxon>Cladocera</taxon>
        <taxon>Anomopoda</taxon>
        <taxon>Chydoridae</taxon>
        <taxon>Alona</taxon>
    </lineage>
</organism>
<evidence type="ECO:0000313" key="11">
    <source>
        <dbReference type="EMBL" id="CAG4635180.1"/>
    </source>
</evidence>
<comment type="similarity">
    <text evidence="1 7">Belongs to the universal ribosomal protein uL11 family.</text>
</comment>
<keyword evidence="8" id="KW-0175">Coiled coil</keyword>
<dbReference type="FunFam" id="1.10.10.250:FF:000003">
    <property type="entry name" value="Mitochondrial ribosomal protein L11"/>
    <property type="match status" value="1"/>
</dbReference>
<feature type="coiled-coil region" evidence="8">
    <location>
        <begin position="158"/>
        <end position="185"/>
    </location>
</feature>
<accession>A0A9N6WR95</accession>
<protein>
    <recommendedName>
        <fullName evidence="5">Large ribosomal subunit protein uL11m</fullName>
    </recommendedName>
    <alternativeName>
        <fullName evidence="6">39S ribosomal protein L11, mitochondrial</fullName>
    </alternativeName>
</protein>
<dbReference type="HAMAP" id="MF_00736">
    <property type="entry name" value="Ribosomal_uL11"/>
    <property type="match status" value="1"/>
</dbReference>
<dbReference type="InterPro" id="IPR020784">
    <property type="entry name" value="Ribosomal_uL11_N"/>
</dbReference>
<dbReference type="CDD" id="cd00349">
    <property type="entry name" value="Ribosomal_L11"/>
    <property type="match status" value="1"/>
</dbReference>
<dbReference type="SUPFAM" id="SSF54747">
    <property type="entry name" value="Ribosomal L11/L12e N-terminal domain"/>
    <property type="match status" value="1"/>
</dbReference>
<evidence type="ECO:0000256" key="8">
    <source>
        <dbReference type="SAM" id="Coils"/>
    </source>
</evidence>
<dbReference type="Gene3D" id="1.10.10.250">
    <property type="entry name" value="Ribosomal protein L11, C-terminal domain"/>
    <property type="match status" value="1"/>
</dbReference>
<evidence type="ECO:0000259" key="9">
    <source>
        <dbReference type="Pfam" id="PF00298"/>
    </source>
</evidence>
<evidence type="ECO:0000256" key="7">
    <source>
        <dbReference type="RuleBase" id="RU003978"/>
    </source>
</evidence>
<dbReference type="Pfam" id="PF00298">
    <property type="entry name" value="Ribosomal_L11"/>
    <property type="match status" value="1"/>
</dbReference>
<evidence type="ECO:0000256" key="5">
    <source>
        <dbReference type="ARBA" id="ARBA00040104"/>
    </source>
</evidence>
<keyword evidence="2 7" id="KW-0689">Ribosomal protein</keyword>
<dbReference type="Pfam" id="PF03946">
    <property type="entry name" value="Ribosomal_L11_N"/>
    <property type="match status" value="1"/>
</dbReference>
<feature type="domain" description="Large ribosomal subunit protein uL11 C-terminal" evidence="9">
    <location>
        <begin position="78"/>
        <end position="148"/>
    </location>
</feature>
<evidence type="ECO:0000256" key="6">
    <source>
        <dbReference type="ARBA" id="ARBA00041455"/>
    </source>
</evidence>